<feature type="domain" description="MI" evidence="5">
    <location>
        <begin position="540"/>
        <end position="656"/>
    </location>
</feature>
<dbReference type="PROSITE" id="PS51366">
    <property type="entry name" value="MI"/>
    <property type="match status" value="1"/>
</dbReference>
<dbReference type="SMART" id="SM00543">
    <property type="entry name" value="MIF4G"/>
    <property type="match status" value="1"/>
</dbReference>
<evidence type="ECO:0000256" key="1">
    <source>
        <dbReference type="ARBA" id="ARBA00004604"/>
    </source>
</evidence>
<dbReference type="AlphaFoldDB" id="A0A8T2TY37"/>
<dbReference type="SUPFAM" id="SSF48371">
    <property type="entry name" value="ARM repeat"/>
    <property type="match status" value="1"/>
</dbReference>
<proteinExistence type="inferred from homology"/>
<keyword evidence="7" id="KW-1185">Reference proteome</keyword>
<evidence type="ECO:0000259" key="5">
    <source>
        <dbReference type="PROSITE" id="PS51366"/>
    </source>
</evidence>
<dbReference type="GO" id="GO:0042274">
    <property type="term" value="P:ribosomal small subunit biogenesis"/>
    <property type="evidence" value="ECO:0007669"/>
    <property type="project" value="TreeGrafter"/>
</dbReference>
<name>A0A8T2TY37_CERRI</name>
<evidence type="ECO:0000256" key="2">
    <source>
        <dbReference type="ARBA" id="ARBA00006856"/>
    </source>
</evidence>
<dbReference type="OrthoDB" id="10260961at2759"/>
<comment type="similarity">
    <text evidence="2">Belongs to the CWC22 family.</text>
</comment>
<dbReference type="EMBL" id="CM035415">
    <property type="protein sequence ID" value="KAH7427308.1"/>
    <property type="molecule type" value="Genomic_DNA"/>
</dbReference>
<keyword evidence="3" id="KW-0539">Nucleus</keyword>
<accession>A0A8T2TY37</accession>
<evidence type="ECO:0000256" key="4">
    <source>
        <dbReference type="SAM" id="MobiDB-lite"/>
    </source>
</evidence>
<dbReference type="OMA" id="FMVDILN"/>
<comment type="subcellular location">
    <subcellularLocation>
        <location evidence="1">Nucleus</location>
        <location evidence="1">Nucleolus</location>
    </subcellularLocation>
</comment>
<dbReference type="Pfam" id="PF02854">
    <property type="entry name" value="MIF4G"/>
    <property type="match status" value="1"/>
</dbReference>
<evidence type="ECO:0000256" key="3">
    <source>
        <dbReference type="ARBA" id="ARBA00023242"/>
    </source>
</evidence>
<reference evidence="6" key="1">
    <citation type="submission" date="2021-08" db="EMBL/GenBank/DDBJ databases">
        <title>WGS assembly of Ceratopteris richardii.</title>
        <authorList>
            <person name="Marchant D.B."/>
            <person name="Chen G."/>
            <person name="Jenkins J."/>
            <person name="Shu S."/>
            <person name="Leebens-Mack J."/>
            <person name="Grimwood J."/>
            <person name="Schmutz J."/>
            <person name="Soltis P."/>
            <person name="Soltis D."/>
            <person name="Chen Z.-H."/>
        </authorList>
    </citation>
    <scope>NUCLEOTIDE SEQUENCE</scope>
    <source>
        <strain evidence="6">Whitten #5841</strain>
        <tissue evidence="6">Leaf</tissue>
    </source>
</reference>
<comment type="caution">
    <text evidence="6">The sequence shown here is derived from an EMBL/GenBank/DDBJ whole genome shotgun (WGS) entry which is preliminary data.</text>
</comment>
<dbReference type="GO" id="GO:0005730">
    <property type="term" value="C:nucleolus"/>
    <property type="evidence" value="ECO:0007669"/>
    <property type="project" value="UniProtKB-SubCell"/>
</dbReference>
<sequence length="750" mass="84567">MSMQARAANMKKRELLRGKMNRQKHVFLSGNKRNKKRPLTKFEEYLALEQQKGAVIGAEEDLELERRLAKRLKLKNGVLSGSSDGLSDLLEGMVCASDIQEKQVTGKKRDKKKIESSRGSEARDFDEELASSEEDELNGIDNDTEDDLDEEDANADIESTDGEIGRYGSESEPTNEEEDGGPGLSTEDENKEDTIIGEITELNEGCHAARVVKGEDKKSKLESDSSSAKYVAPHCRTENNLLDDLRKQLQRRARGLLNRLSEENVESIAADIFSLFQAHGRRLMSEIIIAQVLEAVSSGPRGNEQYAAVFAAFLAATAASIGMDFGAKFLASFAASFEEQRKKEDSLSVRNMLLLFSYLYTFKLVSCDVVYDLLASLSRSLTELDVAMILTVLQTCGMGLRADDPAAMKDFVLSVQCCHEELKTIAAQNGTTFSTGKRMQFMLETISEIKDNKKRAKQETSPHVRLKKWLQKLGIEEVQLRALKWKKLLEPDKKGQWWICGGDVDQEGGENSDFADFIRKETVETEKMLKLAASQKMNTEIRKAIFCVVMSAEDYLDAFEKLLRIKLTGKQDREIMRVIVECCLQEKFFNKYYSLLINKLCHHDKNQRFTLQYCLWDHFKQLGSMETRRLANLAHLLADLIATFSLSLAVLKVVEFGDSKAMIPRAILFYSITLKVLLTAYSDDVVRNVFARIATSQELEGLRLKLSVFLCQHVMKGLQKKESNLSDKNNLLLLKRFALAKKAMTSTSVI</sequence>
<feature type="compositionally biased region" description="Acidic residues" evidence="4">
    <location>
        <begin position="173"/>
        <end position="190"/>
    </location>
</feature>
<evidence type="ECO:0000313" key="7">
    <source>
        <dbReference type="Proteomes" id="UP000825935"/>
    </source>
</evidence>
<feature type="region of interest" description="Disordered" evidence="4">
    <location>
        <begin position="101"/>
        <end position="190"/>
    </location>
</feature>
<dbReference type="InterPro" id="IPR050781">
    <property type="entry name" value="CWC22_splicing_factor"/>
</dbReference>
<dbReference type="Proteomes" id="UP000825935">
    <property type="component" value="Chromosome 10"/>
</dbReference>
<protein>
    <recommendedName>
        <fullName evidence="5">MI domain-containing protein</fullName>
    </recommendedName>
</protein>
<dbReference type="GO" id="GO:0003723">
    <property type="term" value="F:RNA binding"/>
    <property type="evidence" value="ECO:0007669"/>
    <property type="project" value="InterPro"/>
</dbReference>
<evidence type="ECO:0000313" key="6">
    <source>
        <dbReference type="EMBL" id="KAH7427308.1"/>
    </source>
</evidence>
<feature type="compositionally biased region" description="Basic and acidic residues" evidence="4">
    <location>
        <begin position="112"/>
        <end position="123"/>
    </location>
</feature>
<dbReference type="Gene3D" id="1.25.40.180">
    <property type="match status" value="1"/>
</dbReference>
<dbReference type="PANTHER" id="PTHR18034:SF4">
    <property type="entry name" value="NUCLEOLAR MIF4G DOMAIN-CONTAINING PROTEIN 1"/>
    <property type="match status" value="1"/>
</dbReference>
<dbReference type="InterPro" id="IPR016024">
    <property type="entry name" value="ARM-type_fold"/>
</dbReference>
<dbReference type="InterPro" id="IPR003891">
    <property type="entry name" value="Initiation_fac_eIF4g_MI"/>
</dbReference>
<dbReference type="Pfam" id="PF02847">
    <property type="entry name" value="MA3"/>
    <property type="match status" value="1"/>
</dbReference>
<organism evidence="6 7">
    <name type="scientific">Ceratopteris richardii</name>
    <name type="common">Triangle waterfern</name>
    <dbReference type="NCBI Taxonomy" id="49495"/>
    <lineage>
        <taxon>Eukaryota</taxon>
        <taxon>Viridiplantae</taxon>
        <taxon>Streptophyta</taxon>
        <taxon>Embryophyta</taxon>
        <taxon>Tracheophyta</taxon>
        <taxon>Polypodiopsida</taxon>
        <taxon>Polypodiidae</taxon>
        <taxon>Polypodiales</taxon>
        <taxon>Pteridineae</taxon>
        <taxon>Pteridaceae</taxon>
        <taxon>Parkerioideae</taxon>
        <taxon>Ceratopteris</taxon>
    </lineage>
</organism>
<dbReference type="InterPro" id="IPR003890">
    <property type="entry name" value="MIF4G-like_typ-3"/>
</dbReference>
<gene>
    <name evidence="6" type="ORF">KP509_10G038400</name>
</gene>
<feature type="compositionally biased region" description="Acidic residues" evidence="4">
    <location>
        <begin position="124"/>
        <end position="161"/>
    </location>
</feature>
<dbReference type="SMART" id="SM00544">
    <property type="entry name" value="MA3"/>
    <property type="match status" value="1"/>
</dbReference>
<dbReference type="PANTHER" id="PTHR18034">
    <property type="entry name" value="CELL CYCLE CONTROL PROTEIN CWF22-RELATED"/>
    <property type="match status" value="1"/>
</dbReference>